<evidence type="ECO:0000256" key="7">
    <source>
        <dbReference type="ARBA" id="ARBA00022833"/>
    </source>
</evidence>
<keyword evidence="5" id="KW-0479">Metal-binding</keyword>
<dbReference type="EC" id="3.1.1.81" evidence="4"/>
<evidence type="ECO:0000256" key="5">
    <source>
        <dbReference type="ARBA" id="ARBA00022723"/>
    </source>
</evidence>
<comment type="cofactor">
    <cofactor evidence="2">
        <name>Zn(2+)</name>
        <dbReference type="ChEBI" id="CHEBI:29105"/>
    </cofactor>
</comment>
<dbReference type="SUPFAM" id="SSF56281">
    <property type="entry name" value="Metallo-hydrolase/oxidoreductase"/>
    <property type="match status" value="1"/>
</dbReference>
<protein>
    <recommendedName>
        <fullName evidence="4">quorum-quenching N-acyl-homoserine lactonase</fullName>
        <ecNumber evidence="4">3.1.1.81</ecNumber>
    </recommendedName>
</protein>
<dbReference type="InterPro" id="IPR051013">
    <property type="entry name" value="MBL_superfamily_lactonases"/>
</dbReference>
<dbReference type="Gene3D" id="3.60.15.10">
    <property type="entry name" value="Ribonuclease Z/Hydroxyacylglutathione hydrolase-like"/>
    <property type="match status" value="1"/>
</dbReference>
<feature type="domain" description="Metallo-beta-lactamase" evidence="8">
    <location>
        <begin position="31"/>
        <end position="259"/>
    </location>
</feature>
<evidence type="ECO:0000313" key="9">
    <source>
        <dbReference type="EMBL" id="RFB84542.1"/>
    </source>
</evidence>
<gene>
    <name evidence="9" type="ORF">B5K10_27625</name>
</gene>
<evidence type="ECO:0000256" key="3">
    <source>
        <dbReference type="ARBA" id="ARBA00007749"/>
    </source>
</evidence>
<keyword evidence="7" id="KW-0862">Zinc</keyword>
<evidence type="ECO:0000256" key="1">
    <source>
        <dbReference type="ARBA" id="ARBA00000450"/>
    </source>
</evidence>
<comment type="caution">
    <text evidence="9">The sequence shown here is derived from an EMBL/GenBank/DDBJ whole genome shotgun (WGS) entry which is preliminary data.</text>
</comment>
<dbReference type="RefSeq" id="WP_116276232.1">
    <property type="nucleotide sequence ID" value="NZ_KZ859530.1"/>
</dbReference>
<name>A0A3E1B216_RHILT</name>
<dbReference type="PANTHER" id="PTHR42978:SF2">
    <property type="entry name" value="102 KBASES UNSTABLE REGION: FROM 1 TO 119443"/>
    <property type="match status" value="1"/>
</dbReference>
<evidence type="ECO:0000256" key="2">
    <source>
        <dbReference type="ARBA" id="ARBA00001947"/>
    </source>
</evidence>
<accession>A0A3E1B216</accession>
<evidence type="ECO:0000313" key="10">
    <source>
        <dbReference type="Proteomes" id="UP000256748"/>
    </source>
</evidence>
<keyword evidence="6 9" id="KW-0378">Hydrolase</keyword>
<sequence>MKPVFANSAFVTAPERLFVRGGTWRRVPLKVRYGLFLHPAAGLVLIDTGYGPRVTRGRRSLGLRLYNAILGPHLAMDGQPETVLHRLGFTPDDVSIAIVTHFHADHVAGLDLFPTARIIAKAEVLGKILKQPARKNLRHGIFTELLPAGLVSRMVDVDGLAVSEAPLGLGKGRDLFGDGSVLAIDLPGHAEGHFGLCFAWLPRPLLYAVDAQWSSEALEDDRRLGFPASLIADDPLALAESTRRVFAFRRAGGEVLLCHDPASSPHDLAEDAP</sequence>
<reference evidence="9 10" key="1">
    <citation type="submission" date="2017-03" db="EMBL/GenBank/DDBJ databases">
        <title>Genome analysis of Rhizobial strains effectives or ineffectives for nitrogen fixation isolated from bean seeds.</title>
        <authorList>
            <person name="Peralta H."/>
            <person name="Aguilar-Vera A."/>
            <person name="Mora Y."/>
            <person name="Vargas-Lagunas C."/>
            <person name="Girard L."/>
            <person name="Mora J."/>
        </authorList>
    </citation>
    <scope>NUCLEOTIDE SEQUENCE [LARGE SCALE GENOMIC DNA]</scope>
    <source>
        <strain evidence="9 10">CCGM5</strain>
    </source>
</reference>
<dbReference type="PANTHER" id="PTHR42978">
    <property type="entry name" value="QUORUM-QUENCHING LACTONASE YTNP-RELATED-RELATED"/>
    <property type="match status" value="1"/>
</dbReference>
<dbReference type="GO" id="GO:0102007">
    <property type="term" value="F:acyl-L-homoserine-lactone lactonohydrolase activity"/>
    <property type="evidence" value="ECO:0007669"/>
    <property type="project" value="UniProtKB-EC"/>
</dbReference>
<evidence type="ECO:0000259" key="8">
    <source>
        <dbReference type="SMART" id="SM00849"/>
    </source>
</evidence>
<dbReference type="GO" id="GO:0046872">
    <property type="term" value="F:metal ion binding"/>
    <property type="evidence" value="ECO:0007669"/>
    <property type="project" value="UniProtKB-KW"/>
</dbReference>
<organism evidence="9 10">
    <name type="scientific">Rhizobium leguminosarum bv. trifolii</name>
    <dbReference type="NCBI Taxonomy" id="386"/>
    <lineage>
        <taxon>Bacteria</taxon>
        <taxon>Pseudomonadati</taxon>
        <taxon>Pseudomonadota</taxon>
        <taxon>Alphaproteobacteria</taxon>
        <taxon>Hyphomicrobiales</taxon>
        <taxon>Rhizobiaceae</taxon>
        <taxon>Rhizobium/Agrobacterium group</taxon>
        <taxon>Rhizobium</taxon>
    </lineage>
</organism>
<evidence type="ECO:0000256" key="4">
    <source>
        <dbReference type="ARBA" id="ARBA00013131"/>
    </source>
</evidence>
<dbReference type="AlphaFoldDB" id="A0A3E1B216"/>
<comment type="similarity">
    <text evidence="3">Belongs to the metallo-beta-lactamase superfamily.</text>
</comment>
<dbReference type="Pfam" id="PF00753">
    <property type="entry name" value="Lactamase_B"/>
    <property type="match status" value="1"/>
</dbReference>
<comment type="catalytic activity">
    <reaction evidence="1">
        <text>an N-acyl-L-homoserine lactone + H2O = an N-acyl-L-homoserine + H(+)</text>
        <dbReference type="Rhea" id="RHEA:22576"/>
        <dbReference type="ChEBI" id="CHEBI:15377"/>
        <dbReference type="ChEBI" id="CHEBI:15378"/>
        <dbReference type="ChEBI" id="CHEBI:55474"/>
        <dbReference type="ChEBI" id="CHEBI:58921"/>
        <dbReference type="EC" id="3.1.1.81"/>
    </reaction>
</comment>
<evidence type="ECO:0000256" key="6">
    <source>
        <dbReference type="ARBA" id="ARBA00022801"/>
    </source>
</evidence>
<dbReference type="InterPro" id="IPR001279">
    <property type="entry name" value="Metallo-B-lactamas"/>
</dbReference>
<dbReference type="Proteomes" id="UP000256748">
    <property type="component" value="Unassembled WGS sequence"/>
</dbReference>
<dbReference type="SMART" id="SM00849">
    <property type="entry name" value="Lactamase_B"/>
    <property type="match status" value="1"/>
</dbReference>
<dbReference type="InterPro" id="IPR036866">
    <property type="entry name" value="RibonucZ/Hydroxyglut_hydro"/>
</dbReference>
<dbReference type="EMBL" id="NAOO01000041">
    <property type="protein sequence ID" value="RFB84542.1"/>
    <property type="molecule type" value="Genomic_DNA"/>
</dbReference>
<proteinExistence type="inferred from homology"/>